<protein>
    <submittedName>
        <fullName evidence="1">Uncharacterized protein</fullName>
    </submittedName>
</protein>
<comment type="caution">
    <text evidence="1">The sequence shown here is derived from an EMBL/GenBank/DDBJ whole genome shotgun (WGS) entry which is preliminary data.</text>
</comment>
<dbReference type="EMBL" id="CAJJDN010000233">
    <property type="protein sequence ID" value="CAD8129607.1"/>
    <property type="molecule type" value="Genomic_DNA"/>
</dbReference>
<gene>
    <name evidence="1" type="ORF">PSON_ATCC_30995.1.T2330004</name>
</gene>
<accession>A0A8S1RQ67</accession>
<evidence type="ECO:0000313" key="1">
    <source>
        <dbReference type="EMBL" id="CAD8129607.1"/>
    </source>
</evidence>
<sequence length="163" mass="19427">MLRNAFLANLTFKNIVYWKVLSKHQIRNVMDQSPRETGKTVSLLYSSMNWLQKNRIEQQKSKIQCLKFQNYQCFKNPCIIKIDSLRIQENCLQPSISMIGSRDQYCLLDFQNQDVETQLIFNFLFENLYLQKTTIKLFLNGINKNNISEYISFFEAINNLYVR</sequence>
<dbReference type="OrthoDB" id="19182at2759"/>
<name>A0A8S1RQ67_9CILI</name>
<dbReference type="Proteomes" id="UP000692954">
    <property type="component" value="Unassembled WGS sequence"/>
</dbReference>
<dbReference type="AlphaFoldDB" id="A0A8S1RQ67"/>
<evidence type="ECO:0000313" key="2">
    <source>
        <dbReference type="Proteomes" id="UP000692954"/>
    </source>
</evidence>
<reference evidence="1" key="1">
    <citation type="submission" date="2021-01" db="EMBL/GenBank/DDBJ databases">
        <authorList>
            <consortium name="Genoscope - CEA"/>
            <person name="William W."/>
        </authorList>
    </citation>
    <scope>NUCLEOTIDE SEQUENCE</scope>
</reference>
<organism evidence="1 2">
    <name type="scientific">Paramecium sonneborni</name>
    <dbReference type="NCBI Taxonomy" id="65129"/>
    <lineage>
        <taxon>Eukaryota</taxon>
        <taxon>Sar</taxon>
        <taxon>Alveolata</taxon>
        <taxon>Ciliophora</taxon>
        <taxon>Intramacronucleata</taxon>
        <taxon>Oligohymenophorea</taxon>
        <taxon>Peniculida</taxon>
        <taxon>Parameciidae</taxon>
        <taxon>Paramecium</taxon>
    </lineage>
</organism>
<keyword evidence="2" id="KW-1185">Reference proteome</keyword>
<proteinExistence type="predicted"/>